<name>A3IRY2_9CHRO</name>
<reference evidence="1 2" key="1">
    <citation type="submission" date="2007-03" db="EMBL/GenBank/DDBJ databases">
        <authorList>
            <person name="Stal L."/>
            <person name="Ferriera S."/>
            <person name="Johnson J."/>
            <person name="Kravitz S."/>
            <person name="Beeson K."/>
            <person name="Sutton G."/>
            <person name="Rogers Y.-H."/>
            <person name="Friedman R."/>
            <person name="Frazier M."/>
            <person name="Venter J.C."/>
        </authorList>
    </citation>
    <scope>NUCLEOTIDE SEQUENCE [LARGE SCALE GENOMIC DNA]</scope>
    <source>
        <strain evidence="1 2">CCY0110</strain>
    </source>
</reference>
<dbReference type="Pfam" id="PF05534">
    <property type="entry name" value="HicB"/>
    <property type="match status" value="1"/>
</dbReference>
<organism evidence="1 2">
    <name type="scientific">Crocosphaera chwakensis CCY0110</name>
    <dbReference type="NCBI Taxonomy" id="391612"/>
    <lineage>
        <taxon>Bacteria</taxon>
        <taxon>Bacillati</taxon>
        <taxon>Cyanobacteriota</taxon>
        <taxon>Cyanophyceae</taxon>
        <taxon>Oscillatoriophycideae</taxon>
        <taxon>Chroococcales</taxon>
        <taxon>Aphanothecaceae</taxon>
        <taxon>Crocosphaera</taxon>
        <taxon>Crocosphaera chwakensis</taxon>
    </lineage>
</organism>
<dbReference type="InterPro" id="IPR013321">
    <property type="entry name" value="Arc_rbn_hlx_hlx"/>
</dbReference>
<protein>
    <submittedName>
        <fullName evidence="1">Hypothetical prophage protein</fullName>
    </submittedName>
</protein>
<dbReference type="GO" id="GO:0006355">
    <property type="term" value="P:regulation of DNA-templated transcription"/>
    <property type="evidence" value="ECO:0007669"/>
    <property type="project" value="InterPro"/>
</dbReference>
<sequence length="108" mass="12365">MVNCDHYSYRVTWSVEDEEFVGLCAEYRSLSYLDEDRYAALEGITNLVKDIVTDMEANGEKVPEPIAEKSYSGKFQVRITPELHRKLAMEAAEENVSLNRYVSHKLAS</sequence>
<accession>A3IRY2</accession>
<evidence type="ECO:0000313" key="2">
    <source>
        <dbReference type="Proteomes" id="UP000003781"/>
    </source>
</evidence>
<dbReference type="InterPro" id="IPR010985">
    <property type="entry name" value="Ribbon_hlx_hlx"/>
</dbReference>
<dbReference type="eggNOG" id="COG4226">
    <property type="taxonomic scope" value="Bacteria"/>
</dbReference>
<dbReference type="Gene3D" id="1.10.1220.10">
    <property type="entry name" value="Met repressor-like"/>
    <property type="match status" value="1"/>
</dbReference>
<dbReference type="InterPro" id="IPR008651">
    <property type="entry name" value="Uncharacterised_HicB"/>
</dbReference>
<gene>
    <name evidence="1" type="ORF">CY0110_30416</name>
</gene>
<evidence type="ECO:0000313" key="1">
    <source>
        <dbReference type="EMBL" id="EAZ90833.1"/>
    </source>
</evidence>
<dbReference type="AlphaFoldDB" id="A3IRY2"/>
<dbReference type="EMBL" id="AAXW01000020">
    <property type="protein sequence ID" value="EAZ90833.1"/>
    <property type="molecule type" value="Genomic_DNA"/>
</dbReference>
<dbReference type="RefSeq" id="WP_008276140.1">
    <property type="nucleotide sequence ID" value="NZ_AAXW01000020.1"/>
</dbReference>
<dbReference type="Proteomes" id="UP000003781">
    <property type="component" value="Unassembled WGS sequence"/>
</dbReference>
<dbReference type="SUPFAM" id="SSF47598">
    <property type="entry name" value="Ribbon-helix-helix"/>
    <property type="match status" value="1"/>
</dbReference>
<proteinExistence type="predicted"/>
<keyword evidence="2" id="KW-1185">Reference proteome</keyword>
<dbReference type="OrthoDB" id="9793107at2"/>
<comment type="caution">
    <text evidence="1">The sequence shown here is derived from an EMBL/GenBank/DDBJ whole genome shotgun (WGS) entry which is preliminary data.</text>
</comment>